<feature type="compositionally biased region" description="Low complexity" evidence="3">
    <location>
        <begin position="326"/>
        <end position="337"/>
    </location>
</feature>
<feature type="compositionally biased region" description="Polar residues" evidence="3">
    <location>
        <begin position="751"/>
        <end position="775"/>
    </location>
</feature>
<keyword evidence="6" id="KW-1185">Reference proteome</keyword>
<evidence type="ECO:0000256" key="3">
    <source>
        <dbReference type="SAM" id="MobiDB-lite"/>
    </source>
</evidence>
<feature type="region of interest" description="Disordered" evidence="3">
    <location>
        <begin position="1"/>
        <end position="122"/>
    </location>
</feature>
<proteinExistence type="predicted"/>
<dbReference type="OrthoDB" id="196165at2759"/>
<feature type="compositionally biased region" description="Basic and acidic residues" evidence="3">
    <location>
        <begin position="568"/>
        <end position="581"/>
    </location>
</feature>
<evidence type="ECO:0000256" key="1">
    <source>
        <dbReference type="ARBA" id="ARBA00022443"/>
    </source>
</evidence>
<dbReference type="InterPro" id="IPR053039">
    <property type="entry name" value="Polarity_Bud-Selection_Reg"/>
</dbReference>
<feature type="compositionally biased region" description="Basic and acidic residues" evidence="3">
    <location>
        <begin position="699"/>
        <end position="714"/>
    </location>
</feature>
<feature type="compositionally biased region" description="Basic and acidic residues" evidence="3">
    <location>
        <begin position="596"/>
        <end position="606"/>
    </location>
</feature>
<dbReference type="SMART" id="SM00326">
    <property type="entry name" value="SH3"/>
    <property type="match status" value="1"/>
</dbReference>
<protein>
    <recommendedName>
        <fullName evidence="4">SH3 domain-containing protein</fullName>
    </recommendedName>
</protein>
<dbReference type="GO" id="GO:0051286">
    <property type="term" value="C:cell tip"/>
    <property type="evidence" value="ECO:0007669"/>
    <property type="project" value="TreeGrafter"/>
</dbReference>
<dbReference type="GO" id="GO:0008104">
    <property type="term" value="P:intracellular protein localization"/>
    <property type="evidence" value="ECO:0007669"/>
    <property type="project" value="TreeGrafter"/>
</dbReference>
<evidence type="ECO:0000313" key="5">
    <source>
        <dbReference type="EMBL" id="OCL13622.1"/>
    </source>
</evidence>
<dbReference type="PANTHER" id="PTHR47775">
    <property type="entry name" value="BUD SITE SELECTION PROTEIN 14"/>
    <property type="match status" value="1"/>
</dbReference>
<feature type="region of interest" description="Disordered" evidence="3">
    <location>
        <begin position="318"/>
        <end position="356"/>
    </location>
</feature>
<feature type="compositionally biased region" description="Polar residues" evidence="3">
    <location>
        <begin position="59"/>
        <end position="70"/>
    </location>
</feature>
<sequence>MTRPQIIRADTLDLQDKTSPTAQDHSRQPAHPSPLGVGPAAPHQAAAVRHVSEERSAEESNLSRAWSDANTLREDPGSDDEKTIVDSINGDNSLQQDEQAVRLNGGISGTGDDGDMADAEIEDLDDDMDKISSSPSIDDGGYFLPSTWPKRNSSLTPVCTPIRSPDNSLLTNSDSSSPFTSTPLYFPLSAAAGVQNASPAAEADPMSTFFYITPSIHFPFQSRPQEHPVQSEDHHRNSEYISPKELAEPDVIGICDDSKDLQENPNLIVIESRLRNWHQDSQISLLESEFDEEDLYNLLLPVNDPLLDNSLDNHLQEPEAMKRSDSPVGSSSSWTTDSDADSAGDEENCNDDESKDFSFSDDSRFIDSGWGGECLRETEDIDFEFVYALHTFVATVEGQANATKGDTMVLLDDSNSYWWLVRVAKDNSIGYLPAEHIETPTERLARLNKHRNIDLSATMLGDTAEKSKNPLKKAMRRRNAKTVQFAAPTYVEASDYDYSSDEENGDDEIFGNGDSHQREDSQDGSEQDQDEIMAVEPLKINGAKKEAKSAAADAEPRESSEENSITSDKQRTSDEMFDRPHPKVSRNGTLRNTDSFFKDDNVETRKITLTPNLLRDDSSGSTMRSFDGKERGPSLESLEKNGFADKAKEDKKKKEKKPGMLSGLFKRKDKKPKSNQDAENSDAEKQSEELGRGSPQSKGSDDSPTERSMSEKDASTQPQRQTSKGKLQKPPPGGDVSPSKNRQVMPETESPEPTTQQNLAPPNSKPNDQQNTSTMRLVPPESEAAPEEISRNQSPEQNPEQRSRSNSSASRLTNMLGRAPSETRPEKVKKAKQRVQLDDFDSSPDEEKSADPFADPADEQEESFRNRGDSDAAERLSESPVQISPTDAQPPEDELSQDQDQGPDPHQPPGLTGDTSSQDSHSPVSTPSPRESPSADLPSAPNLIASRPAGSPSPTTLTPSPAPPTRPAPIPTHEMSHSPPPSSTTSLPAWSDASLRSYLDDGSDIRDMLLVVHDTSGVVPVGPDHPIMAGLFVEERGVVKELGGQLDSLLGEWLERKRARQLGKVGR</sequence>
<dbReference type="PROSITE" id="PS50002">
    <property type="entry name" value="SH3"/>
    <property type="match status" value="1"/>
</dbReference>
<feature type="compositionally biased region" description="Polar residues" evidence="3">
    <location>
        <begin position="913"/>
        <end position="931"/>
    </location>
</feature>
<feature type="region of interest" description="Disordered" evidence="3">
    <location>
        <begin position="458"/>
        <end position="479"/>
    </location>
</feature>
<feature type="compositionally biased region" description="Basic and acidic residues" evidence="3">
    <location>
        <begin position="71"/>
        <end position="84"/>
    </location>
</feature>
<feature type="compositionally biased region" description="Basic and acidic residues" evidence="3">
    <location>
        <begin position="626"/>
        <end position="652"/>
    </location>
</feature>
<feature type="compositionally biased region" description="Polar residues" evidence="3">
    <location>
        <begin position="89"/>
        <end position="98"/>
    </location>
</feature>
<feature type="region of interest" description="Disordered" evidence="3">
    <location>
        <begin position="497"/>
        <end position="989"/>
    </location>
</feature>
<evidence type="ECO:0000259" key="4">
    <source>
        <dbReference type="PROSITE" id="PS50002"/>
    </source>
</evidence>
<feature type="compositionally biased region" description="Polar residues" evidence="3">
    <location>
        <begin position="791"/>
        <end position="813"/>
    </location>
</feature>
<dbReference type="InterPro" id="IPR001452">
    <property type="entry name" value="SH3_domain"/>
</dbReference>
<dbReference type="PANTHER" id="PTHR47775:SF1">
    <property type="entry name" value="BUD SITE SELECTION PROTEIN 14"/>
    <property type="match status" value="1"/>
</dbReference>
<feature type="compositionally biased region" description="Basic and acidic residues" evidence="3">
    <location>
        <begin position="543"/>
        <end position="560"/>
    </location>
</feature>
<dbReference type="InterPro" id="IPR036028">
    <property type="entry name" value="SH3-like_dom_sf"/>
</dbReference>
<dbReference type="Proteomes" id="UP000250140">
    <property type="component" value="Unassembled WGS sequence"/>
</dbReference>
<feature type="compositionally biased region" description="Low complexity" evidence="3">
    <location>
        <begin position="948"/>
        <end position="959"/>
    </location>
</feature>
<reference evidence="5 6" key="1">
    <citation type="journal article" date="2016" name="Nat. Commun.">
        <title>Ectomycorrhizal ecology is imprinted in the genome of the dominant symbiotic fungus Cenococcum geophilum.</title>
        <authorList>
            <consortium name="DOE Joint Genome Institute"/>
            <person name="Peter M."/>
            <person name="Kohler A."/>
            <person name="Ohm R.A."/>
            <person name="Kuo A."/>
            <person name="Krutzmann J."/>
            <person name="Morin E."/>
            <person name="Arend M."/>
            <person name="Barry K.W."/>
            <person name="Binder M."/>
            <person name="Choi C."/>
            <person name="Clum A."/>
            <person name="Copeland A."/>
            <person name="Grisel N."/>
            <person name="Haridas S."/>
            <person name="Kipfer T."/>
            <person name="LaButti K."/>
            <person name="Lindquist E."/>
            <person name="Lipzen A."/>
            <person name="Maire R."/>
            <person name="Meier B."/>
            <person name="Mihaltcheva S."/>
            <person name="Molinier V."/>
            <person name="Murat C."/>
            <person name="Poggeler S."/>
            <person name="Quandt C.A."/>
            <person name="Sperisen C."/>
            <person name="Tritt A."/>
            <person name="Tisserant E."/>
            <person name="Crous P.W."/>
            <person name="Henrissat B."/>
            <person name="Nehls U."/>
            <person name="Egli S."/>
            <person name="Spatafora J.W."/>
            <person name="Grigoriev I.V."/>
            <person name="Martin F.M."/>
        </authorList>
    </citation>
    <scope>NUCLEOTIDE SEQUENCE [LARGE SCALE GENOMIC DNA]</scope>
    <source>
        <strain evidence="5 6">CBS 207.34</strain>
    </source>
</reference>
<name>A0A8E2JYB7_9PEZI</name>
<evidence type="ECO:0000256" key="2">
    <source>
        <dbReference type="PROSITE-ProRule" id="PRU00192"/>
    </source>
</evidence>
<evidence type="ECO:0000313" key="6">
    <source>
        <dbReference type="Proteomes" id="UP000250140"/>
    </source>
</evidence>
<feature type="compositionally biased region" description="Polar residues" evidence="3">
    <location>
        <begin position="586"/>
        <end position="595"/>
    </location>
</feature>
<feature type="compositionally biased region" description="Basic and acidic residues" evidence="3">
    <location>
        <begin position="672"/>
        <end position="691"/>
    </location>
</feature>
<feature type="compositionally biased region" description="Basic residues" evidence="3">
    <location>
        <begin position="469"/>
        <end position="479"/>
    </location>
</feature>
<accession>A0A8E2JYB7</accession>
<dbReference type="GO" id="GO:0030950">
    <property type="term" value="P:establishment or maintenance of actin cytoskeleton polarity"/>
    <property type="evidence" value="ECO:0007669"/>
    <property type="project" value="TreeGrafter"/>
</dbReference>
<feature type="compositionally biased region" description="Acidic residues" evidence="3">
    <location>
        <begin position="112"/>
        <end position="122"/>
    </location>
</feature>
<dbReference type="AlphaFoldDB" id="A0A8E2JYB7"/>
<feature type="compositionally biased region" description="Basic and acidic residues" evidence="3">
    <location>
        <begin position="862"/>
        <end position="877"/>
    </location>
</feature>
<feature type="domain" description="SH3" evidence="4">
    <location>
        <begin position="381"/>
        <end position="442"/>
    </location>
</feature>
<dbReference type="Gene3D" id="2.30.30.40">
    <property type="entry name" value="SH3 Domains"/>
    <property type="match status" value="1"/>
</dbReference>
<dbReference type="EMBL" id="KV748693">
    <property type="protein sequence ID" value="OCL13622.1"/>
    <property type="molecule type" value="Genomic_DNA"/>
</dbReference>
<feature type="compositionally biased region" description="Acidic residues" evidence="3">
    <location>
        <begin position="497"/>
        <end position="509"/>
    </location>
</feature>
<dbReference type="Pfam" id="PF00018">
    <property type="entry name" value="SH3_1"/>
    <property type="match status" value="1"/>
</dbReference>
<gene>
    <name evidence="5" type="ORF">AOQ84DRAFT_97015</name>
</gene>
<dbReference type="SUPFAM" id="SSF50044">
    <property type="entry name" value="SH3-domain"/>
    <property type="match status" value="1"/>
</dbReference>
<dbReference type="GO" id="GO:0015630">
    <property type="term" value="C:microtubule cytoskeleton"/>
    <property type="evidence" value="ECO:0007669"/>
    <property type="project" value="TreeGrafter"/>
</dbReference>
<dbReference type="FunFam" id="2.30.30.40:FF:000035">
    <property type="entry name" value="SH3 domain containing protein"/>
    <property type="match status" value="1"/>
</dbReference>
<feature type="compositionally biased region" description="Acidic residues" evidence="3">
    <location>
        <begin position="522"/>
        <end position="533"/>
    </location>
</feature>
<feature type="compositionally biased region" description="Polar residues" evidence="3">
    <location>
        <begin position="715"/>
        <end position="725"/>
    </location>
</feature>
<feature type="compositionally biased region" description="Acidic residues" evidence="3">
    <location>
        <begin position="338"/>
        <end position="354"/>
    </location>
</feature>
<keyword evidence="1 2" id="KW-0728">SH3 domain</keyword>
<organism evidence="5 6">
    <name type="scientific">Glonium stellatum</name>
    <dbReference type="NCBI Taxonomy" id="574774"/>
    <lineage>
        <taxon>Eukaryota</taxon>
        <taxon>Fungi</taxon>
        <taxon>Dikarya</taxon>
        <taxon>Ascomycota</taxon>
        <taxon>Pezizomycotina</taxon>
        <taxon>Dothideomycetes</taxon>
        <taxon>Pleosporomycetidae</taxon>
        <taxon>Gloniales</taxon>
        <taxon>Gloniaceae</taxon>
        <taxon>Glonium</taxon>
    </lineage>
</organism>
<feature type="compositionally biased region" description="Pro residues" evidence="3">
    <location>
        <begin position="960"/>
        <end position="970"/>
    </location>
</feature>